<dbReference type="PANTHER" id="PTHR30055">
    <property type="entry name" value="HTH-TYPE TRANSCRIPTIONAL REGULATOR RUTR"/>
    <property type="match status" value="1"/>
</dbReference>
<proteinExistence type="predicted"/>
<dbReference type="SUPFAM" id="SSF48498">
    <property type="entry name" value="Tetracyclin repressor-like, C-terminal domain"/>
    <property type="match status" value="1"/>
</dbReference>
<accession>A0A1B9NCK5</accession>
<dbReference type="RefSeq" id="WP_067025806.1">
    <property type="nucleotide sequence ID" value="NZ_CP038256.1"/>
</dbReference>
<organism evidence="1 2">
    <name type="scientific">Microbacterium sediminis</name>
    <dbReference type="NCBI Taxonomy" id="904291"/>
    <lineage>
        <taxon>Bacteria</taxon>
        <taxon>Bacillati</taxon>
        <taxon>Actinomycetota</taxon>
        <taxon>Actinomycetes</taxon>
        <taxon>Micrococcales</taxon>
        <taxon>Microbacteriaceae</taxon>
        <taxon>Microbacterium</taxon>
    </lineage>
</organism>
<dbReference type="GO" id="GO:0000976">
    <property type="term" value="F:transcription cis-regulatory region binding"/>
    <property type="evidence" value="ECO:0007669"/>
    <property type="project" value="TreeGrafter"/>
</dbReference>
<dbReference type="PANTHER" id="PTHR30055:SF220">
    <property type="entry name" value="TETR-FAMILY REGULATORY PROTEIN"/>
    <property type="match status" value="1"/>
</dbReference>
<dbReference type="Proteomes" id="UP000093355">
    <property type="component" value="Unassembled WGS sequence"/>
</dbReference>
<dbReference type="Gene3D" id="1.10.357.10">
    <property type="entry name" value="Tetracycline Repressor, domain 2"/>
    <property type="match status" value="1"/>
</dbReference>
<dbReference type="AlphaFoldDB" id="A0A1B9NCK5"/>
<dbReference type="EMBL" id="LXMD01000022">
    <property type="protein sequence ID" value="OCG74327.1"/>
    <property type="molecule type" value="Genomic_DNA"/>
</dbReference>
<sequence>MSTSGSRYHHGNLAAALLDAADALLAERGSAALSLREVARRAGVSHNAPYHHFADRTALLNGLAQRHLRRMLDAQIAAVEAETDPDARVRALGLAYVAYAQRHPHGFAIVFDPEICDPASPTPAMAPMIRENEELLAAAVAAVAPDLDEERRRHAEAGYWALVHGLAHLSVAGHIPPDAAAAFDALVAAIRTRAPRAGRA</sequence>
<evidence type="ECO:0000313" key="2">
    <source>
        <dbReference type="Proteomes" id="UP000093355"/>
    </source>
</evidence>
<dbReference type="Pfam" id="PF00440">
    <property type="entry name" value="TetR_N"/>
    <property type="match status" value="1"/>
</dbReference>
<evidence type="ECO:0000313" key="1">
    <source>
        <dbReference type="EMBL" id="OCG74327.1"/>
    </source>
</evidence>
<dbReference type="InterPro" id="IPR025996">
    <property type="entry name" value="MT1864/Rv1816-like_C"/>
</dbReference>
<dbReference type="OrthoDB" id="3173376at2"/>
<dbReference type="PRINTS" id="PR00455">
    <property type="entry name" value="HTHTETR"/>
</dbReference>
<dbReference type="InterPro" id="IPR050109">
    <property type="entry name" value="HTH-type_TetR-like_transc_reg"/>
</dbReference>
<reference evidence="1 2" key="1">
    <citation type="submission" date="2016-05" db="EMBL/GenBank/DDBJ databases">
        <authorList>
            <person name="Lavstsen T."/>
            <person name="Jespersen J.S."/>
        </authorList>
    </citation>
    <scope>NUCLEOTIDE SEQUENCE [LARGE SCALE GENOMIC DNA]</scope>
    <source>
        <strain evidence="1 2">YLB-01</strain>
    </source>
</reference>
<name>A0A1B9NCK5_9MICO</name>
<protein>
    <submittedName>
        <fullName evidence="1">Uncharacterized protein</fullName>
    </submittedName>
</protein>
<dbReference type="InterPro" id="IPR036271">
    <property type="entry name" value="Tet_transcr_reg_TetR-rel_C_sf"/>
</dbReference>
<dbReference type="PROSITE" id="PS50977">
    <property type="entry name" value="HTH_TETR_2"/>
    <property type="match status" value="1"/>
</dbReference>
<dbReference type="STRING" id="904291.A7J15_05680"/>
<dbReference type="SUPFAM" id="SSF46689">
    <property type="entry name" value="Homeodomain-like"/>
    <property type="match status" value="1"/>
</dbReference>
<dbReference type="Pfam" id="PF13305">
    <property type="entry name" value="TetR_C_33"/>
    <property type="match status" value="1"/>
</dbReference>
<keyword evidence="2" id="KW-1185">Reference proteome</keyword>
<dbReference type="GO" id="GO:0003700">
    <property type="term" value="F:DNA-binding transcription factor activity"/>
    <property type="evidence" value="ECO:0007669"/>
    <property type="project" value="TreeGrafter"/>
</dbReference>
<dbReference type="InterPro" id="IPR001647">
    <property type="entry name" value="HTH_TetR"/>
</dbReference>
<dbReference type="InterPro" id="IPR009057">
    <property type="entry name" value="Homeodomain-like_sf"/>
</dbReference>
<comment type="caution">
    <text evidence="1">The sequence shown here is derived from an EMBL/GenBank/DDBJ whole genome shotgun (WGS) entry which is preliminary data.</text>
</comment>
<gene>
    <name evidence="1" type="ORF">A7J15_05680</name>
</gene>